<gene>
    <name evidence="8" type="primary">LOC120282553</name>
</gene>
<evidence type="ECO:0000256" key="3">
    <source>
        <dbReference type="ARBA" id="ARBA00022448"/>
    </source>
</evidence>
<dbReference type="SMART" id="SM00503">
    <property type="entry name" value="SynN"/>
    <property type="match status" value="1"/>
</dbReference>
<dbReference type="InterPro" id="IPR045242">
    <property type="entry name" value="Syntaxin"/>
</dbReference>
<keyword evidence="7" id="KW-1185">Reference proteome</keyword>
<dbReference type="GeneID" id="120282553"/>
<reference evidence="8" key="1">
    <citation type="submission" date="2025-08" db="UniProtKB">
        <authorList>
            <consortium name="RefSeq"/>
        </authorList>
    </citation>
    <scope>IDENTIFICATION</scope>
</reference>
<dbReference type="CDD" id="cd00179">
    <property type="entry name" value="SynN"/>
    <property type="match status" value="1"/>
</dbReference>
<evidence type="ECO:0000256" key="1">
    <source>
        <dbReference type="ARBA" id="ARBA00004521"/>
    </source>
</evidence>
<dbReference type="AlphaFoldDB" id="A0AB40CZ73"/>
<evidence type="ECO:0000256" key="4">
    <source>
        <dbReference type="ARBA" id="ARBA00022927"/>
    </source>
</evidence>
<dbReference type="GO" id="GO:0005484">
    <property type="term" value="F:SNAP receptor activity"/>
    <property type="evidence" value="ECO:0007669"/>
    <property type="project" value="TreeGrafter"/>
</dbReference>
<keyword evidence="5" id="KW-0812">Transmembrane</keyword>
<dbReference type="GO" id="GO:0048278">
    <property type="term" value="P:vesicle docking"/>
    <property type="evidence" value="ECO:0007669"/>
    <property type="project" value="TreeGrafter"/>
</dbReference>
<dbReference type="InterPro" id="IPR010989">
    <property type="entry name" value="SNARE"/>
</dbReference>
<dbReference type="CDD" id="cd15848">
    <property type="entry name" value="SNARE_syntaxin1-like"/>
    <property type="match status" value="1"/>
</dbReference>
<evidence type="ECO:0000256" key="5">
    <source>
        <dbReference type="SAM" id="Phobius"/>
    </source>
</evidence>
<dbReference type="GO" id="GO:0006887">
    <property type="term" value="P:exocytosis"/>
    <property type="evidence" value="ECO:0007669"/>
    <property type="project" value="TreeGrafter"/>
</dbReference>
<dbReference type="PANTHER" id="PTHR19957">
    <property type="entry name" value="SYNTAXIN"/>
    <property type="match status" value="1"/>
</dbReference>
<dbReference type="PANTHER" id="PTHR19957:SF91">
    <property type="entry name" value="SYNTAXIN-112"/>
    <property type="match status" value="1"/>
</dbReference>
<evidence type="ECO:0000259" key="6">
    <source>
        <dbReference type="PROSITE" id="PS50192"/>
    </source>
</evidence>
<dbReference type="Proteomes" id="UP001515500">
    <property type="component" value="Chromosome 18"/>
</dbReference>
<evidence type="ECO:0000313" key="8">
    <source>
        <dbReference type="RefSeq" id="XP_039145320.1"/>
    </source>
</evidence>
<keyword evidence="5" id="KW-1133">Transmembrane helix</keyword>
<organism evidence="7 8">
    <name type="scientific">Dioscorea cayennensis subsp. rotundata</name>
    <name type="common">White Guinea yam</name>
    <name type="synonym">Dioscorea rotundata</name>
    <dbReference type="NCBI Taxonomy" id="55577"/>
    <lineage>
        <taxon>Eukaryota</taxon>
        <taxon>Viridiplantae</taxon>
        <taxon>Streptophyta</taxon>
        <taxon>Embryophyta</taxon>
        <taxon>Tracheophyta</taxon>
        <taxon>Spermatophyta</taxon>
        <taxon>Magnoliopsida</taxon>
        <taxon>Liliopsida</taxon>
        <taxon>Dioscoreales</taxon>
        <taxon>Dioscoreaceae</taxon>
        <taxon>Dioscorea</taxon>
    </lineage>
</organism>
<name>A0AB40CZ73_DIOCR</name>
<dbReference type="SUPFAM" id="SSF47661">
    <property type="entry name" value="t-snare proteins"/>
    <property type="match status" value="1"/>
</dbReference>
<sequence length="298" mass="33585">MNDLMTKSFLSYVELKKQALKDQEANSMPDLEAGGGGLTKGEEENLSRFFQEVGIIQTEMEAISNLLQDLHDLNQESKSAHSAKVLRGIRDRMDSDMLTILKKAQSIKLKLEGLDRSNAINRDLSSCFGEGGPVDRTRMSVTNSLRTRLREMMHGFQSLRETIMAEHKERLKRKYYTATGEVASEEVIEKMLAGSCQVGGIVDMEMHERQRAITEIQKSLMKLHQVFLDMAVMVDGQQDKLNDIEENVVCAKEYVCGGTDSLAKAQAMKKRDRKWICWILILVVVVLIVFLIPILAGS</sequence>
<evidence type="ECO:0000256" key="2">
    <source>
        <dbReference type="ARBA" id="ARBA00009063"/>
    </source>
</evidence>
<keyword evidence="5" id="KW-0472">Membrane</keyword>
<keyword evidence="4" id="KW-0653">Protein transport</keyword>
<dbReference type="GO" id="GO:0006906">
    <property type="term" value="P:vesicle fusion"/>
    <property type="evidence" value="ECO:0007669"/>
    <property type="project" value="TreeGrafter"/>
</dbReference>
<dbReference type="RefSeq" id="XP_039145320.1">
    <property type="nucleotide sequence ID" value="XM_039289386.1"/>
</dbReference>
<dbReference type="FunFam" id="1.20.5.110:FF:000008">
    <property type="entry name" value="Syntaxin 132"/>
    <property type="match status" value="1"/>
</dbReference>
<dbReference type="GO" id="GO:0006886">
    <property type="term" value="P:intracellular protein transport"/>
    <property type="evidence" value="ECO:0007669"/>
    <property type="project" value="TreeGrafter"/>
</dbReference>
<dbReference type="Gene3D" id="1.20.58.70">
    <property type="match status" value="1"/>
</dbReference>
<proteinExistence type="inferred from homology"/>
<dbReference type="Gene3D" id="1.20.5.110">
    <property type="match status" value="1"/>
</dbReference>
<comment type="subcellular location">
    <subcellularLocation>
        <location evidence="1">Cell membrane</location>
        <topology evidence="1">Single-pass type IV membrane protein</topology>
    </subcellularLocation>
</comment>
<evidence type="ECO:0000313" key="7">
    <source>
        <dbReference type="Proteomes" id="UP001515500"/>
    </source>
</evidence>
<dbReference type="GO" id="GO:0012505">
    <property type="term" value="C:endomembrane system"/>
    <property type="evidence" value="ECO:0007669"/>
    <property type="project" value="TreeGrafter"/>
</dbReference>
<protein>
    <submittedName>
        <fullName evidence="8">Syntaxin-112</fullName>
    </submittedName>
</protein>
<dbReference type="Pfam" id="PF00804">
    <property type="entry name" value="Syntaxin"/>
    <property type="match status" value="1"/>
</dbReference>
<keyword evidence="3" id="KW-0813">Transport</keyword>
<feature type="domain" description="T-SNARE coiled-coil homology" evidence="6">
    <location>
        <begin position="203"/>
        <end position="265"/>
    </location>
</feature>
<dbReference type="SMART" id="SM00397">
    <property type="entry name" value="t_SNARE"/>
    <property type="match status" value="1"/>
</dbReference>
<dbReference type="GO" id="GO:0031201">
    <property type="term" value="C:SNARE complex"/>
    <property type="evidence" value="ECO:0007669"/>
    <property type="project" value="TreeGrafter"/>
</dbReference>
<dbReference type="PROSITE" id="PS50192">
    <property type="entry name" value="T_SNARE"/>
    <property type="match status" value="1"/>
</dbReference>
<feature type="transmembrane region" description="Helical" evidence="5">
    <location>
        <begin position="275"/>
        <end position="296"/>
    </location>
</feature>
<comment type="similarity">
    <text evidence="2">Belongs to the syntaxin family.</text>
</comment>
<dbReference type="GO" id="GO:0000149">
    <property type="term" value="F:SNARE binding"/>
    <property type="evidence" value="ECO:0007669"/>
    <property type="project" value="TreeGrafter"/>
</dbReference>
<accession>A0AB40CZ73</accession>
<dbReference type="FunFam" id="1.20.58.70:FF:000003">
    <property type="entry name" value="Qa-SNARE, Sso1/Syntaxin1-type, SYP12A-group"/>
    <property type="match status" value="1"/>
</dbReference>
<dbReference type="InterPro" id="IPR006011">
    <property type="entry name" value="Syntaxin_N"/>
</dbReference>
<dbReference type="InterPro" id="IPR000727">
    <property type="entry name" value="T_SNARE_dom"/>
</dbReference>
<dbReference type="GO" id="GO:0005886">
    <property type="term" value="C:plasma membrane"/>
    <property type="evidence" value="ECO:0007669"/>
    <property type="project" value="UniProtKB-SubCell"/>
</dbReference>
<dbReference type="Pfam" id="PF05739">
    <property type="entry name" value="SNARE"/>
    <property type="match status" value="1"/>
</dbReference>